<comment type="caution">
    <text evidence="1">The sequence shown here is derived from an EMBL/GenBank/DDBJ whole genome shotgun (WGS) entry which is preliminary data.</text>
</comment>
<evidence type="ECO:0008006" key="3">
    <source>
        <dbReference type="Google" id="ProtNLM"/>
    </source>
</evidence>
<dbReference type="Proteomes" id="UP000738517">
    <property type="component" value="Unassembled WGS sequence"/>
</dbReference>
<name>A0ABW9YKI4_9GAMM</name>
<evidence type="ECO:0000313" key="2">
    <source>
        <dbReference type="Proteomes" id="UP000738517"/>
    </source>
</evidence>
<dbReference type="EMBL" id="RSEJ01000018">
    <property type="protein sequence ID" value="NBI54215.1"/>
    <property type="molecule type" value="Genomic_DNA"/>
</dbReference>
<reference evidence="1 2" key="1">
    <citation type="journal article" date="2017" name="Int. J. Syst. Evol. Microbiol.">
        <title>Photobacterium alginatilyticum sp. nov., a marine bacterium isolated from bottom seawater.</title>
        <authorList>
            <person name="Wang X."/>
            <person name="Wang Y."/>
            <person name="Yang X."/>
            <person name="Sun H."/>
            <person name="Li B."/>
            <person name="Zhang X.H."/>
        </authorList>
    </citation>
    <scope>NUCLEOTIDE SEQUENCE [LARGE SCALE GENOMIC DNA]</scope>
    <source>
        <strain evidence="1 2">P03D4</strain>
    </source>
</reference>
<dbReference type="RefSeq" id="WP_160653813.1">
    <property type="nucleotide sequence ID" value="NZ_RSEJ01000018.1"/>
</dbReference>
<proteinExistence type="predicted"/>
<keyword evidence="2" id="KW-1185">Reference proteome</keyword>
<protein>
    <recommendedName>
        <fullName evidence="3">DUF2384 domain-containing protein</fullName>
    </recommendedName>
</protein>
<accession>A0ABW9YKI4</accession>
<organism evidence="1 2">
    <name type="scientific">Photobacterium alginatilyticum</name>
    <dbReference type="NCBI Taxonomy" id="1775171"/>
    <lineage>
        <taxon>Bacteria</taxon>
        <taxon>Pseudomonadati</taxon>
        <taxon>Pseudomonadota</taxon>
        <taxon>Gammaproteobacteria</taxon>
        <taxon>Vibrionales</taxon>
        <taxon>Vibrionaceae</taxon>
        <taxon>Photobacterium</taxon>
    </lineage>
</organism>
<evidence type="ECO:0000313" key="1">
    <source>
        <dbReference type="EMBL" id="NBI54215.1"/>
    </source>
</evidence>
<gene>
    <name evidence="1" type="ORF">EIZ48_16835</name>
</gene>
<sequence length="102" mass="11821">MDNNKLELARDTLKKWGATPEEIQNVLHSYPEDEQEERVYCILSILNFLKVHFENPKNQTGFMAIKNHNSFFEGRSPLEIISTGSLDALKEVEARVRNMGVW</sequence>